<evidence type="ECO:0000256" key="9">
    <source>
        <dbReference type="SAM" id="MobiDB-lite"/>
    </source>
</evidence>
<dbReference type="InterPro" id="IPR043519">
    <property type="entry name" value="NT_sf"/>
</dbReference>
<dbReference type="Gene3D" id="1.10.3090.10">
    <property type="entry name" value="cca-adding enzyme, domain 2"/>
    <property type="match status" value="1"/>
</dbReference>
<dbReference type="InterPro" id="IPR050264">
    <property type="entry name" value="Bact_CCA-adding_enz_type3_sf"/>
</dbReference>
<evidence type="ECO:0000256" key="3">
    <source>
        <dbReference type="ARBA" id="ARBA00022694"/>
    </source>
</evidence>
<dbReference type="InterPro" id="IPR006675">
    <property type="entry name" value="HDIG_dom"/>
</dbReference>
<reference evidence="12" key="1">
    <citation type="journal article" date="2019" name="Int. J. Syst. Evol. Microbiol.">
        <title>The Global Catalogue of Microorganisms (GCM) 10K type strain sequencing project: providing services to taxonomists for standard genome sequencing and annotation.</title>
        <authorList>
            <consortium name="The Broad Institute Genomics Platform"/>
            <consortium name="The Broad Institute Genome Sequencing Center for Infectious Disease"/>
            <person name="Wu L."/>
            <person name="Ma J."/>
        </authorList>
    </citation>
    <scope>NUCLEOTIDE SEQUENCE [LARGE SCALE GENOMIC DNA]</scope>
    <source>
        <strain evidence="12">JCM 16702</strain>
    </source>
</reference>
<dbReference type="InterPro" id="IPR032828">
    <property type="entry name" value="PolyA_RNA-bd"/>
</dbReference>
<dbReference type="Pfam" id="PF01966">
    <property type="entry name" value="HD"/>
    <property type="match status" value="1"/>
</dbReference>
<evidence type="ECO:0000256" key="7">
    <source>
        <dbReference type="ARBA" id="ARBA00022842"/>
    </source>
</evidence>
<gene>
    <name evidence="11" type="ORF">GCM10022214_13560</name>
</gene>
<comment type="cofactor">
    <cofactor evidence="1">
        <name>Mg(2+)</name>
        <dbReference type="ChEBI" id="CHEBI:18420"/>
    </cofactor>
</comment>
<feature type="coiled-coil region" evidence="8">
    <location>
        <begin position="400"/>
        <end position="434"/>
    </location>
</feature>
<dbReference type="Gene3D" id="3.30.460.10">
    <property type="entry name" value="Beta Polymerase, domain 2"/>
    <property type="match status" value="1"/>
</dbReference>
<evidence type="ECO:0000313" key="11">
    <source>
        <dbReference type="EMBL" id="GAA4061777.1"/>
    </source>
</evidence>
<dbReference type="NCBIfam" id="TIGR02692">
    <property type="entry name" value="tRNA_CCA_actino"/>
    <property type="match status" value="1"/>
</dbReference>
<evidence type="ECO:0000256" key="8">
    <source>
        <dbReference type="SAM" id="Coils"/>
    </source>
</evidence>
<proteinExistence type="predicted"/>
<dbReference type="PANTHER" id="PTHR46173">
    <property type="entry name" value="CCA TRNA NUCLEOTIDYLTRANSFERASE 1, MITOCHONDRIAL"/>
    <property type="match status" value="1"/>
</dbReference>
<dbReference type="SUPFAM" id="SSF81891">
    <property type="entry name" value="Poly A polymerase C-terminal region-like"/>
    <property type="match status" value="1"/>
</dbReference>
<name>A0ABP7V9S4_9ACTN</name>
<dbReference type="PANTHER" id="PTHR46173:SF1">
    <property type="entry name" value="CCA TRNA NUCLEOTIDYLTRANSFERASE 1, MITOCHONDRIAL"/>
    <property type="match status" value="1"/>
</dbReference>
<keyword evidence="12" id="KW-1185">Reference proteome</keyword>
<evidence type="ECO:0000256" key="4">
    <source>
        <dbReference type="ARBA" id="ARBA00022695"/>
    </source>
</evidence>
<dbReference type="Proteomes" id="UP001500683">
    <property type="component" value="Unassembled WGS sequence"/>
</dbReference>
<feature type="compositionally biased region" description="Low complexity" evidence="9">
    <location>
        <begin position="528"/>
        <end position="540"/>
    </location>
</feature>
<feature type="domain" description="HD/PDEase" evidence="10">
    <location>
        <begin position="274"/>
        <end position="440"/>
    </location>
</feature>
<dbReference type="SUPFAM" id="SSF81301">
    <property type="entry name" value="Nucleotidyltransferase"/>
    <property type="match status" value="1"/>
</dbReference>
<keyword evidence="8" id="KW-0175">Coiled coil</keyword>
<dbReference type="InterPro" id="IPR002646">
    <property type="entry name" value="PolA_pol_head_dom"/>
</dbReference>
<comment type="caution">
    <text evidence="11">The sequence shown here is derived from an EMBL/GenBank/DDBJ whole genome shotgun (WGS) entry which is preliminary data.</text>
</comment>
<keyword evidence="6" id="KW-0547">Nucleotide-binding</keyword>
<dbReference type="InterPro" id="IPR006674">
    <property type="entry name" value="HD_domain"/>
</dbReference>
<dbReference type="SMART" id="SM00471">
    <property type="entry name" value="HDc"/>
    <property type="match status" value="1"/>
</dbReference>
<sequence>MAVPDQNVTQQQPTQPARPSQQQRTAIAELLRRVAPLADELGERFRAAGHELALVGGPVRDALLRRVGKDLDFTTDAPPQRVLEIIRGWADNVWTIGIEFGTVGLRKGDHQLEITTYRSESYDPKSRKPQVSYGTSLVEDLRRRDFAVNAMAARLPGHEFVDPFGGLADLERKVLRTPGRPEDSFSDDPLRMLRAARFAAQLGFTVAPEVVRAMTDMAGRIEIVSAERVRDELSKLVCGAYPRQGLALLVDTGLADHVLPELPKLRLEIDEHHRHKDVYEHSLIVLEQAIAQEEGGPDLVLRLAALLHDIGKPKTRRFEAGGRVSFHHHEVVGAKMARKRLTELRYPKDVVADVSRLVELHLRFHGYGTGEWTDSAVRRYVRDAGHLLPRLHKLTRADCTTRNRRKAERLRRTYDDLEARIDRLAEEEELAKLRPELDGNEIQRVLGISPGPLVGKAYKFLLDVRLDRGVIGKEAATEELLRWAAAQGLPTPTATAADASAPASTPGSGDAPDGPAVNAATTSGRPGAADSAAADTADADGQVTGDRTAPGRDDAAEAPTAEDGAGEGGRA</sequence>
<evidence type="ECO:0000256" key="1">
    <source>
        <dbReference type="ARBA" id="ARBA00001946"/>
    </source>
</evidence>
<protein>
    <submittedName>
        <fullName evidence="11">CCA tRNA nucleotidyltransferase</fullName>
    </submittedName>
</protein>
<dbReference type="CDD" id="cd00077">
    <property type="entry name" value="HDc"/>
    <property type="match status" value="1"/>
</dbReference>
<keyword evidence="4" id="KW-0548">Nucleotidyltransferase</keyword>
<evidence type="ECO:0000256" key="6">
    <source>
        <dbReference type="ARBA" id="ARBA00022741"/>
    </source>
</evidence>
<keyword evidence="3" id="KW-0819">tRNA processing</keyword>
<dbReference type="Pfam" id="PF12627">
    <property type="entry name" value="PolyA_pol_RNAbd"/>
    <property type="match status" value="1"/>
</dbReference>
<accession>A0ABP7V9S4</accession>
<dbReference type="EMBL" id="BAAAZG010000002">
    <property type="protein sequence ID" value="GAA4061777.1"/>
    <property type="molecule type" value="Genomic_DNA"/>
</dbReference>
<keyword evidence="2" id="KW-0808">Transferase</keyword>
<organism evidence="11 12">
    <name type="scientific">Actinomadura miaoliensis</name>
    <dbReference type="NCBI Taxonomy" id="430685"/>
    <lineage>
        <taxon>Bacteria</taxon>
        <taxon>Bacillati</taxon>
        <taxon>Actinomycetota</taxon>
        <taxon>Actinomycetes</taxon>
        <taxon>Streptosporangiales</taxon>
        <taxon>Thermomonosporaceae</taxon>
        <taxon>Actinomadura</taxon>
    </lineage>
</organism>
<evidence type="ECO:0000259" key="10">
    <source>
        <dbReference type="SMART" id="SM00471"/>
    </source>
</evidence>
<feature type="compositionally biased region" description="Low complexity" evidence="9">
    <location>
        <begin position="492"/>
        <end position="512"/>
    </location>
</feature>
<keyword evidence="7" id="KW-0460">Magnesium</keyword>
<evidence type="ECO:0000256" key="2">
    <source>
        <dbReference type="ARBA" id="ARBA00022679"/>
    </source>
</evidence>
<dbReference type="Pfam" id="PF01743">
    <property type="entry name" value="PolyA_pol"/>
    <property type="match status" value="1"/>
</dbReference>
<dbReference type="InterPro" id="IPR003607">
    <property type="entry name" value="HD/PDEase_dom"/>
</dbReference>
<dbReference type="InterPro" id="IPR014065">
    <property type="entry name" value="tRNA_adenylyltransferase"/>
</dbReference>
<feature type="region of interest" description="Disordered" evidence="9">
    <location>
        <begin position="492"/>
        <end position="571"/>
    </location>
</feature>
<feature type="region of interest" description="Disordered" evidence="9">
    <location>
        <begin position="1"/>
        <end position="22"/>
    </location>
</feature>
<evidence type="ECO:0000313" key="12">
    <source>
        <dbReference type="Proteomes" id="UP001500683"/>
    </source>
</evidence>
<dbReference type="CDD" id="cd05398">
    <property type="entry name" value="NT_ClassII-CCAase"/>
    <property type="match status" value="1"/>
</dbReference>
<dbReference type="NCBIfam" id="TIGR00277">
    <property type="entry name" value="HDIG"/>
    <property type="match status" value="1"/>
</dbReference>
<evidence type="ECO:0000256" key="5">
    <source>
        <dbReference type="ARBA" id="ARBA00022723"/>
    </source>
</evidence>
<keyword evidence="5" id="KW-0479">Metal-binding</keyword>